<evidence type="ECO:0000313" key="4">
    <source>
        <dbReference type="Proteomes" id="UP000762676"/>
    </source>
</evidence>
<comment type="caution">
    <text evidence="3">The sequence shown here is derived from an EMBL/GenBank/DDBJ whole genome shotgun (WGS) entry which is preliminary data.</text>
</comment>
<dbReference type="GO" id="GO:0005886">
    <property type="term" value="C:plasma membrane"/>
    <property type="evidence" value="ECO:0007669"/>
    <property type="project" value="TreeGrafter"/>
</dbReference>
<dbReference type="GO" id="GO:0015026">
    <property type="term" value="F:coreceptor activity"/>
    <property type="evidence" value="ECO:0007669"/>
    <property type="project" value="TreeGrafter"/>
</dbReference>
<dbReference type="InterPro" id="IPR009496">
    <property type="entry name" value="RGM_C"/>
</dbReference>
<gene>
    <name evidence="3" type="ORF">ElyMa_007012400</name>
</gene>
<dbReference type="PANTHER" id="PTHR31428">
    <property type="entry name" value="RGM DOMAIN FAMILY MEMBER DRAG-1"/>
    <property type="match status" value="1"/>
</dbReference>
<dbReference type="AlphaFoldDB" id="A0AAV4JQ26"/>
<reference evidence="3 4" key="1">
    <citation type="journal article" date="2021" name="Elife">
        <title>Chloroplast acquisition without the gene transfer in kleptoplastic sea slugs, Plakobranchus ocellatus.</title>
        <authorList>
            <person name="Maeda T."/>
            <person name="Takahashi S."/>
            <person name="Yoshida T."/>
            <person name="Shimamura S."/>
            <person name="Takaki Y."/>
            <person name="Nagai Y."/>
            <person name="Toyoda A."/>
            <person name="Suzuki Y."/>
            <person name="Arimoto A."/>
            <person name="Ishii H."/>
            <person name="Satoh N."/>
            <person name="Nishiyama T."/>
            <person name="Hasebe M."/>
            <person name="Maruyama T."/>
            <person name="Minagawa J."/>
            <person name="Obokata J."/>
            <person name="Shigenobu S."/>
        </authorList>
    </citation>
    <scope>NUCLEOTIDE SEQUENCE [LARGE SCALE GENOMIC DNA]</scope>
</reference>
<evidence type="ECO:0000256" key="1">
    <source>
        <dbReference type="SAM" id="MobiDB-lite"/>
    </source>
</evidence>
<evidence type="ECO:0000259" key="2">
    <source>
        <dbReference type="Pfam" id="PF06534"/>
    </source>
</evidence>
<proteinExistence type="predicted"/>
<sequence>MFGVKSKLIGLVQTEAAAQCTPLHSAGGLTVTLTVIVKGNPDCTSQNFLQYQAQSDSLPSTFDDGQVRVGPYRSLELVEVDPGAHVEIHIRYINTIVVVRRIGTYLTFSIQMPESLINGSSGALGGPVGRGFSASAGGAASFQGVQLCLRGCPEAELINFQDYLASRRDSISEKGLKPSSSSDGDSMDNLQGDGGESFLSRATAEELCREASVVGFYFDFCVFDLMATGDRNFTLAAVSAMQDALRLDPSAASTLDNRTSLEKYDQQFYRGAATSNTPSLWRTSVAAGAAFLFMATGVIECGKQRHNLLLFLTVLTLLLFSLR</sequence>
<dbReference type="EMBL" id="BMAT01014007">
    <property type="protein sequence ID" value="GFS24799.1"/>
    <property type="molecule type" value="Genomic_DNA"/>
</dbReference>
<accession>A0AAV4JQ26</accession>
<organism evidence="3 4">
    <name type="scientific">Elysia marginata</name>
    <dbReference type="NCBI Taxonomy" id="1093978"/>
    <lineage>
        <taxon>Eukaryota</taxon>
        <taxon>Metazoa</taxon>
        <taxon>Spiralia</taxon>
        <taxon>Lophotrochozoa</taxon>
        <taxon>Mollusca</taxon>
        <taxon>Gastropoda</taxon>
        <taxon>Heterobranchia</taxon>
        <taxon>Euthyneura</taxon>
        <taxon>Panpulmonata</taxon>
        <taxon>Sacoglossa</taxon>
        <taxon>Placobranchoidea</taxon>
        <taxon>Plakobranchidae</taxon>
        <taxon>Elysia</taxon>
    </lineage>
</organism>
<dbReference type="Proteomes" id="UP000762676">
    <property type="component" value="Unassembled WGS sequence"/>
</dbReference>
<keyword evidence="4" id="KW-1185">Reference proteome</keyword>
<evidence type="ECO:0000313" key="3">
    <source>
        <dbReference type="EMBL" id="GFS24799.1"/>
    </source>
</evidence>
<protein>
    <submittedName>
        <fullName evidence="3">Repulsive guidance molecule A-like</fullName>
    </submittedName>
</protein>
<dbReference type="GO" id="GO:0030509">
    <property type="term" value="P:BMP signaling pathway"/>
    <property type="evidence" value="ECO:0007669"/>
    <property type="project" value="TreeGrafter"/>
</dbReference>
<feature type="region of interest" description="Disordered" evidence="1">
    <location>
        <begin position="173"/>
        <end position="192"/>
    </location>
</feature>
<dbReference type="Pfam" id="PF06534">
    <property type="entry name" value="RGM_C"/>
    <property type="match status" value="1"/>
</dbReference>
<name>A0AAV4JQ26_9GAST</name>
<dbReference type="PANTHER" id="PTHR31428:SF6">
    <property type="entry name" value="REPULSIVE GUIDANCE MOLECULE B HOMOLOG DRAG-1"/>
    <property type="match status" value="1"/>
</dbReference>
<dbReference type="Gene3D" id="3.40.1000.10">
    <property type="entry name" value="Mog1/PsbP, alpha/beta/alpha sandwich"/>
    <property type="match status" value="1"/>
</dbReference>
<dbReference type="InterPro" id="IPR040287">
    <property type="entry name" value="RGM"/>
</dbReference>
<feature type="domain" description="Repulsive guidance molecule C-terminal" evidence="2">
    <location>
        <begin position="29"/>
        <end position="249"/>
    </location>
</feature>